<sequence length="368" mass="39329">MRIFLWALGILAVIAAGRLVYHLVPASGAFAELDTKLVDQCRRVDVAPGTEDVTIDPELNLAFISAADRRAWFNGEGGEGVNPLNGIYALSLDGSDAVRRVSPAMKNFLPHGISLWKGADGTKRLFVISHPTTGEQIVEIFDVGAAGDLIHLESVSFPAMHSPNDVVGVGPRQFYATNDRRFESGPLSALESYLALPLTNTVYYDGAEGRSVVSGLTYANGINKSADGNTLYIAELLKRRIGVFSRDAQSGALKRVKNLGVNTAPDNIEVSRDGALWVAGHSKIFDFVEHAKDPEAIAPSHVIRLNPRNGLASDVLISVNGEINGSSVGAVWDNTLIVGAVFDGHVMVCPMLEILLRGPSTNSSANSQ</sequence>
<dbReference type="Proteomes" id="UP001596116">
    <property type="component" value="Unassembled WGS sequence"/>
</dbReference>
<comment type="caution">
    <text evidence="5">The sequence shown here is derived from an EMBL/GenBank/DDBJ whole genome shotgun (WGS) entry which is preliminary data.</text>
</comment>
<keyword evidence="6" id="KW-1185">Reference proteome</keyword>
<evidence type="ECO:0000313" key="6">
    <source>
        <dbReference type="Proteomes" id="UP001596116"/>
    </source>
</evidence>
<dbReference type="InterPro" id="IPR002640">
    <property type="entry name" value="Arylesterase"/>
</dbReference>
<dbReference type="Gene3D" id="2.120.10.30">
    <property type="entry name" value="TolB, C-terminal domain"/>
    <property type="match status" value="1"/>
</dbReference>
<keyword evidence="4" id="KW-0325">Glycoprotein</keyword>
<dbReference type="InterPro" id="IPR051288">
    <property type="entry name" value="Serum_paraoxonase/arylesterase"/>
</dbReference>
<evidence type="ECO:0000256" key="4">
    <source>
        <dbReference type="ARBA" id="ARBA00023180"/>
    </source>
</evidence>
<protein>
    <submittedName>
        <fullName evidence="5">SMP-30/gluconolactonase/LRE family protein</fullName>
    </submittedName>
</protein>
<evidence type="ECO:0000256" key="2">
    <source>
        <dbReference type="ARBA" id="ARBA00022801"/>
    </source>
</evidence>
<dbReference type="RefSeq" id="WP_379881903.1">
    <property type="nucleotide sequence ID" value="NZ_JBHPON010000002.1"/>
</dbReference>
<proteinExistence type="inferred from homology"/>
<dbReference type="PANTHER" id="PTHR11799">
    <property type="entry name" value="PARAOXONASE"/>
    <property type="match status" value="1"/>
</dbReference>
<evidence type="ECO:0000256" key="1">
    <source>
        <dbReference type="ARBA" id="ARBA00008595"/>
    </source>
</evidence>
<evidence type="ECO:0000256" key="3">
    <source>
        <dbReference type="ARBA" id="ARBA00023157"/>
    </source>
</evidence>
<evidence type="ECO:0000313" key="5">
    <source>
        <dbReference type="EMBL" id="MFC6036850.1"/>
    </source>
</evidence>
<dbReference type="SUPFAM" id="SSF63829">
    <property type="entry name" value="Calcium-dependent phosphotriesterase"/>
    <property type="match status" value="1"/>
</dbReference>
<reference evidence="5 6" key="1">
    <citation type="submission" date="2024-09" db="EMBL/GenBank/DDBJ databases">
        <authorList>
            <person name="Zhang Z.-H."/>
        </authorList>
    </citation>
    <scope>NUCLEOTIDE SEQUENCE [LARGE SCALE GENOMIC DNA]</scope>
    <source>
        <strain evidence="5 6">HHTR114</strain>
    </source>
</reference>
<dbReference type="Pfam" id="PF01731">
    <property type="entry name" value="Arylesterase"/>
    <property type="match status" value="1"/>
</dbReference>
<dbReference type="PANTHER" id="PTHR11799:SF12">
    <property type="entry name" value="PARAOXONASE-RELATED"/>
    <property type="match status" value="1"/>
</dbReference>
<organism evidence="5 6">
    <name type="scientific">Hyphococcus aureus</name>
    <dbReference type="NCBI Taxonomy" id="2666033"/>
    <lineage>
        <taxon>Bacteria</taxon>
        <taxon>Pseudomonadati</taxon>
        <taxon>Pseudomonadota</taxon>
        <taxon>Alphaproteobacteria</taxon>
        <taxon>Parvularculales</taxon>
        <taxon>Parvularculaceae</taxon>
        <taxon>Hyphococcus</taxon>
    </lineage>
</organism>
<dbReference type="InterPro" id="IPR011042">
    <property type="entry name" value="6-blade_b-propeller_TolB-like"/>
</dbReference>
<accession>A0ABW1KXP0</accession>
<keyword evidence="2" id="KW-0378">Hydrolase</keyword>
<comment type="similarity">
    <text evidence="1">Belongs to the paraoxonase family.</text>
</comment>
<dbReference type="PRINTS" id="PR01785">
    <property type="entry name" value="PARAOXONASE"/>
</dbReference>
<dbReference type="EMBL" id="JBHPON010000002">
    <property type="protein sequence ID" value="MFC6036850.1"/>
    <property type="molecule type" value="Genomic_DNA"/>
</dbReference>
<gene>
    <name evidence="5" type="ORF">ACFMB1_14925</name>
</gene>
<keyword evidence="3" id="KW-1015">Disulfide bond</keyword>
<name>A0ABW1KXP0_9PROT</name>